<dbReference type="Gene3D" id="1.10.357.10">
    <property type="entry name" value="Tetracycline Repressor, domain 2"/>
    <property type="match status" value="1"/>
</dbReference>
<dbReference type="GO" id="GO:0003700">
    <property type="term" value="F:DNA-binding transcription factor activity"/>
    <property type="evidence" value="ECO:0007669"/>
    <property type="project" value="TreeGrafter"/>
</dbReference>
<keyword evidence="1" id="KW-0805">Transcription regulation</keyword>
<dbReference type="InterPro" id="IPR036271">
    <property type="entry name" value="Tet_transcr_reg_TetR-rel_C_sf"/>
</dbReference>
<dbReference type="PROSITE" id="PS50977">
    <property type="entry name" value="HTH_TETR_2"/>
    <property type="match status" value="1"/>
</dbReference>
<evidence type="ECO:0000256" key="1">
    <source>
        <dbReference type="ARBA" id="ARBA00023015"/>
    </source>
</evidence>
<feature type="region of interest" description="Disordered" evidence="5">
    <location>
        <begin position="1"/>
        <end position="21"/>
    </location>
</feature>
<dbReference type="Proteomes" id="UP000218606">
    <property type="component" value="Chromosome"/>
</dbReference>
<dbReference type="AlphaFoldDB" id="A0AAN1GSC9"/>
<dbReference type="GO" id="GO:0000976">
    <property type="term" value="F:transcription cis-regulatory region binding"/>
    <property type="evidence" value="ECO:0007669"/>
    <property type="project" value="TreeGrafter"/>
</dbReference>
<dbReference type="SUPFAM" id="SSF46689">
    <property type="entry name" value="Homeodomain-like"/>
    <property type="match status" value="1"/>
</dbReference>
<protein>
    <submittedName>
        <fullName evidence="7">Transcriptional regulator, TetR family</fullName>
    </submittedName>
</protein>
<feature type="DNA-binding region" description="H-T-H motif" evidence="4">
    <location>
        <begin position="43"/>
        <end position="62"/>
    </location>
</feature>
<evidence type="ECO:0000313" key="7">
    <source>
        <dbReference type="EMBL" id="ATG44064.1"/>
    </source>
</evidence>
<keyword evidence="3" id="KW-0804">Transcription</keyword>
<dbReference type="InterPro" id="IPR001647">
    <property type="entry name" value="HTH_TetR"/>
</dbReference>
<dbReference type="InterPro" id="IPR009057">
    <property type="entry name" value="Homeodomain-like_sf"/>
</dbReference>
<feature type="compositionally biased region" description="Basic and acidic residues" evidence="5">
    <location>
        <begin position="9"/>
        <end position="21"/>
    </location>
</feature>
<dbReference type="PRINTS" id="PR00455">
    <property type="entry name" value="HTHTETR"/>
</dbReference>
<accession>A0AAN1GSC9</accession>
<dbReference type="PANTHER" id="PTHR30055">
    <property type="entry name" value="HTH-TYPE TRANSCRIPTIONAL REGULATOR RUTR"/>
    <property type="match status" value="1"/>
</dbReference>
<dbReference type="InterPro" id="IPR050109">
    <property type="entry name" value="HTH-type_TetR-like_transc_reg"/>
</dbReference>
<sequence length="214" mass="24008">METMLGSKSEPDQELSRSQRRRRDDIVEAALKVFERDGYEAAKMIDIAKEAEVAKGTLYLYFENKSVLLEGVIQTAILPALEQIGGVAKVHTGSAQELLEHHIRIIAARQASPEMKMLIRLMISAPEQHSQLIKFFHAHVVKEGLELIRSTLRKGVESGEFRQDAADMDPLVLVGAHVYAPVWHNLFQEEGPLDIERLVEGNLKMVMSGLLVRS</sequence>
<name>A0AAN1GSC9_9RHOB</name>
<evidence type="ECO:0000256" key="4">
    <source>
        <dbReference type="PROSITE-ProRule" id="PRU00335"/>
    </source>
</evidence>
<dbReference type="Pfam" id="PF00440">
    <property type="entry name" value="TetR_N"/>
    <property type="match status" value="1"/>
</dbReference>
<evidence type="ECO:0000256" key="5">
    <source>
        <dbReference type="SAM" id="MobiDB-lite"/>
    </source>
</evidence>
<dbReference type="PANTHER" id="PTHR30055:SF226">
    <property type="entry name" value="HTH-TYPE TRANSCRIPTIONAL REGULATOR PKSA"/>
    <property type="match status" value="1"/>
</dbReference>
<reference evidence="7 8" key="1">
    <citation type="journal article" date="2017" name="Front. Microbiol.">
        <title>Phaeobacter piscinae sp. nov., a species of the Roseobacter group and potential aquaculture probiont.</title>
        <authorList>
            <person name="Sonnenschein E.C."/>
            <person name="Phippen C.B.W."/>
            <person name="Nielsen K.F."/>
            <person name="Mateiu R.V."/>
            <person name="Melchiorsen J."/>
            <person name="Gram L."/>
            <person name="Overmann J."/>
            <person name="Freese H.M."/>
        </authorList>
    </citation>
    <scope>NUCLEOTIDE SEQUENCE [LARGE SCALE GENOMIC DNA]</scope>
    <source>
        <strain evidence="7 8">P13</strain>
    </source>
</reference>
<proteinExistence type="predicted"/>
<organism evidence="7 8">
    <name type="scientific">Phaeobacter piscinae</name>
    <dbReference type="NCBI Taxonomy" id="1580596"/>
    <lineage>
        <taxon>Bacteria</taxon>
        <taxon>Pseudomonadati</taxon>
        <taxon>Pseudomonadota</taxon>
        <taxon>Alphaproteobacteria</taxon>
        <taxon>Rhodobacterales</taxon>
        <taxon>Roseobacteraceae</taxon>
        <taxon>Phaeobacter</taxon>
    </lineage>
</organism>
<dbReference type="RefSeq" id="WP_096871806.1">
    <property type="nucleotide sequence ID" value="NZ_CP010715.1"/>
</dbReference>
<dbReference type="Pfam" id="PF16859">
    <property type="entry name" value="TetR_C_11"/>
    <property type="match status" value="1"/>
</dbReference>
<dbReference type="SUPFAM" id="SSF48498">
    <property type="entry name" value="Tetracyclin repressor-like, C-terminal domain"/>
    <property type="match status" value="1"/>
</dbReference>
<gene>
    <name evidence="7" type="ORF">PhaeoP13_02141</name>
</gene>
<keyword evidence="2 4" id="KW-0238">DNA-binding</keyword>
<dbReference type="Gene3D" id="1.10.10.60">
    <property type="entry name" value="Homeodomain-like"/>
    <property type="match status" value="1"/>
</dbReference>
<evidence type="ECO:0000313" key="8">
    <source>
        <dbReference type="Proteomes" id="UP000218606"/>
    </source>
</evidence>
<evidence type="ECO:0000256" key="2">
    <source>
        <dbReference type="ARBA" id="ARBA00023125"/>
    </source>
</evidence>
<feature type="domain" description="HTH tetR-type" evidence="6">
    <location>
        <begin position="20"/>
        <end position="80"/>
    </location>
</feature>
<evidence type="ECO:0000256" key="3">
    <source>
        <dbReference type="ARBA" id="ARBA00023163"/>
    </source>
</evidence>
<evidence type="ECO:0000259" key="6">
    <source>
        <dbReference type="PROSITE" id="PS50977"/>
    </source>
</evidence>
<dbReference type="EMBL" id="CP010767">
    <property type="protein sequence ID" value="ATG44064.1"/>
    <property type="molecule type" value="Genomic_DNA"/>
</dbReference>
<dbReference type="InterPro" id="IPR011075">
    <property type="entry name" value="TetR_C"/>
</dbReference>